<reference evidence="1 2" key="1">
    <citation type="submission" date="2019-04" db="EMBL/GenBank/DDBJ databases">
        <title>Genome sequence of Pelagicola litoralis CL-ES2.</title>
        <authorList>
            <person name="Cao J."/>
        </authorList>
    </citation>
    <scope>NUCLEOTIDE SEQUENCE [LARGE SCALE GENOMIC DNA]</scope>
    <source>
        <strain evidence="1 2">CL-ES2</strain>
    </source>
</reference>
<sequence>MYDLIANTLATRHLDVIGGFHPSPDEPELAGLETVLLLGPSGAAFWDAFVTEPEFQDGTANPVDRWSSRVITALAVAFGATPFFPFSGPPYAPFFQWALRTQRCHQSPINLLVHDTSGLFVSFRGALGFRQRLDLPAPSTTPCETCTGQPCRTACPVSAFDQGLYDVPACKQALRATDPAHCLEKGCAARRLCPISQTYNRQEAQSAYHMKVFLENGT</sequence>
<dbReference type="Proteomes" id="UP000306575">
    <property type="component" value="Unassembled WGS sequence"/>
</dbReference>
<evidence type="ECO:0000313" key="1">
    <source>
        <dbReference type="EMBL" id="TKZ20995.1"/>
    </source>
</evidence>
<dbReference type="RefSeq" id="WP_138015825.1">
    <property type="nucleotide sequence ID" value="NZ_SULI01000007.1"/>
</dbReference>
<gene>
    <name evidence="1" type="ORF">FAP39_07725</name>
</gene>
<dbReference type="OrthoDB" id="8279740at2"/>
<accession>A0A4U7N5B9</accession>
<organism evidence="1 2">
    <name type="scientific">Shimia litoralis</name>
    <dbReference type="NCBI Taxonomy" id="420403"/>
    <lineage>
        <taxon>Bacteria</taxon>
        <taxon>Pseudomonadati</taxon>
        <taxon>Pseudomonadota</taxon>
        <taxon>Alphaproteobacteria</taxon>
        <taxon>Rhodobacterales</taxon>
        <taxon>Roseobacteraceae</taxon>
    </lineage>
</organism>
<dbReference type="AlphaFoldDB" id="A0A4U7N5B9"/>
<evidence type="ECO:0000313" key="2">
    <source>
        <dbReference type="Proteomes" id="UP000306575"/>
    </source>
</evidence>
<keyword evidence="2" id="KW-1185">Reference proteome</keyword>
<name>A0A4U7N5B9_9RHOB</name>
<protein>
    <submittedName>
        <fullName evidence="1">Ferredoxin</fullName>
    </submittedName>
</protein>
<proteinExistence type="predicted"/>
<dbReference type="EMBL" id="SULI01000007">
    <property type="protein sequence ID" value="TKZ20995.1"/>
    <property type="molecule type" value="Genomic_DNA"/>
</dbReference>
<comment type="caution">
    <text evidence="1">The sequence shown here is derived from an EMBL/GenBank/DDBJ whole genome shotgun (WGS) entry which is preliminary data.</text>
</comment>